<accession>A0AA85J2S5</accession>
<reference evidence="2" key="2">
    <citation type="submission" date="2023-11" db="UniProtKB">
        <authorList>
            <consortium name="WormBaseParasite"/>
        </authorList>
    </citation>
    <scope>IDENTIFICATION</scope>
</reference>
<reference evidence="1" key="1">
    <citation type="submission" date="2022-06" db="EMBL/GenBank/DDBJ databases">
        <authorList>
            <person name="Berger JAMES D."/>
            <person name="Berger JAMES D."/>
        </authorList>
    </citation>
    <scope>NUCLEOTIDE SEQUENCE [LARGE SCALE GENOMIC DNA]</scope>
</reference>
<dbReference type="WBParaSite" id="TREG1_126780.1">
    <property type="protein sequence ID" value="TREG1_126780.1"/>
    <property type="gene ID" value="TREG1_126780"/>
</dbReference>
<sequence length="82" mass="9803">MNYKFLMTELQTYVDPQNAEETIKIEILRLEHLYQSKWAEEFLESIGVEDKKLVNLYNDAYRKALEEDNDFQHNVSGMINFP</sequence>
<evidence type="ECO:0000313" key="1">
    <source>
        <dbReference type="Proteomes" id="UP000050795"/>
    </source>
</evidence>
<dbReference type="AlphaFoldDB" id="A0AA85J2S5"/>
<evidence type="ECO:0000313" key="2">
    <source>
        <dbReference type="WBParaSite" id="TREG1_126780.1"/>
    </source>
</evidence>
<protein>
    <submittedName>
        <fullName evidence="2">Uncharacterized protein</fullName>
    </submittedName>
</protein>
<organism evidence="1 2">
    <name type="scientific">Trichobilharzia regenti</name>
    <name type="common">Nasal bird schistosome</name>
    <dbReference type="NCBI Taxonomy" id="157069"/>
    <lineage>
        <taxon>Eukaryota</taxon>
        <taxon>Metazoa</taxon>
        <taxon>Spiralia</taxon>
        <taxon>Lophotrochozoa</taxon>
        <taxon>Platyhelminthes</taxon>
        <taxon>Trematoda</taxon>
        <taxon>Digenea</taxon>
        <taxon>Strigeidida</taxon>
        <taxon>Schistosomatoidea</taxon>
        <taxon>Schistosomatidae</taxon>
        <taxon>Trichobilharzia</taxon>
    </lineage>
</organism>
<dbReference type="Proteomes" id="UP000050795">
    <property type="component" value="Unassembled WGS sequence"/>
</dbReference>
<keyword evidence="1" id="KW-1185">Reference proteome</keyword>
<name>A0AA85J2S5_TRIRE</name>
<proteinExistence type="predicted"/>